<name>A0A8K0UCM9_9AGAR</name>
<dbReference type="EMBL" id="JAEVFJ010000072">
    <property type="protein sequence ID" value="KAH8074207.1"/>
    <property type="molecule type" value="Genomic_DNA"/>
</dbReference>
<protein>
    <submittedName>
        <fullName evidence="3">Uncharacterized protein</fullName>
    </submittedName>
</protein>
<dbReference type="Proteomes" id="UP000813824">
    <property type="component" value="Unassembled WGS sequence"/>
</dbReference>
<comment type="caution">
    <text evidence="3">The sequence shown here is derived from an EMBL/GenBank/DDBJ whole genome shotgun (WGS) entry which is preliminary data.</text>
</comment>
<feature type="region of interest" description="Disordered" evidence="2">
    <location>
        <begin position="103"/>
        <end position="137"/>
    </location>
</feature>
<evidence type="ECO:0000256" key="1">
    <source>
        <dbReference type="SAM" id="Coils"/>
    </source>
</evidence>
<dbReference type="CDD" id="cd14686">
    <property type="entry name" value="bZIP"/>
    <property type="match status" value="1"/>
</dbReference>
<gene>
    <name evidence="3" type="ORF">BXZ70DRAFT_911566</name>
</gene>
<feature type="coiled-coil region" evidence="1">
    <location>
        <begin position="228"/>
        <end position="270"/>
    </location>
</feature>
<keyword evidence="4" id="KW-1185">Reference proteome</keyword>
<accession>A0A8K0UCM9</accession>
<organism evidence="3 4">
    <name type="scientific">Cristinia sonorae</name>
    <dbReference type="NCBI Taxonomy" id="1940300"/>
    <lineage>
        <taxon>Eukaryota</taxon>
        <taxon>Fungi</taxon>
        <taxon>Dikarya</taxon>
        <taxon>Basidiomycota</taxon>
        <taxon>Agaricomycotina</taxon>
        <taxon>Agaricomycetes</taxon>
        <taxon>Agaricomycetidae</taxon>
        <taxon>Agaricales</taxon>
        <taxon>Pleurotineae</taxon>
        <taxon>Stephanosporaceae</taxon>
        <taxon>Cristinia</taxon>
    </lineage>
</organism>
<keyword evidence="1" id="KW-0175">Coiled coil</keyword>
<reference evidence="3" key="1">
    <citation type="journal article" date="2021" name="New Phytol.">
        <title>Evolutionary innovations through gain and loss of genes in the ectomycorrhizal Boletales.</title>
        <authorList>
            <person name="Wu G."/>
            <person name="Miyauchi S."/>
            <person name="Morin E."/>
            <person name="Kuo A."/>
            <person name="Drula E."/>
            <person name="Varga T."/>
            <person name="Kohler A."/>
            <person name="Feng B."/>
            <person name="Cao Y."/>
            <person name="Lipzen A."/>
            <person name="Daum C."/>
            <person name="Hundley H."/>
            <person name="Pangilinan J."/>
            <person name="Johnson J."/>
            <person name="Barry K."/>
            <person name="LaButti K."/>
            <person name="Ng V."/>
            <person name="Ahrendt S."/>
            <person name="Min B."/>
            <person name="Choi I.G."/>
            <person name="Park H."/>
            <person name="Plett J.M."/>
            <person name="Magnuson J."/>
            <person name="Spatafora J.W."/>
            <person name="Nagy L.G."/>
            <person name="Henrissat B."/>
            <person name="Grigoriev I.V."/>
            <person name="Yang Z.L."/>
            <person name="Xu J."/>
            <person name="Martin F.M."/>
        </authorList>
    </citation>
    <scope>NUCLEOTIDE SEQUENCE</scope>
    <source>
        <strain evidence="3">KKN 215</strain>
    </source>
</reference>
<evidence type="ECO:0000313" key="4">
    <source>
        <dbReference type="Proteomes" id="UP000813824"/>
    </source>
</evidence>
<dbReference type="AlphaFoldDB" id="A0A8K0UCM9"/>
<evidence type="ECO:0000256" key="2">
    <source>
        <dbReference type="SAM" id="MobiDB-lite"/>
    </source>
</evidence>
<sequence>MASVAEENAHQDRSNSWGAHLRKAFTQLGLVSYSNVCSTIALVPGEFHLIHRSNAFLSEPKWILDGTERTVTVFCATISLGFRVTKYPMRQIPRLLASACTTPSTGHGIDSTGCLPELSPPPTDNDGGKTSTSKDDGQLTKVMREMAEKRLDEFRWMIYNDTRSAPHRFLPPTAILLEVTVKTLLDQWVLLTDAKTSLEALTQQYKYLHPHVDALWAVCEELCSEFSVMVAQKKQEQREKNAKRARERRRQKLEAEAEALASTAVEMHEQTDLANAMGAGNRDVGEASSDEFTPRPSHFILHNATLTKAHSDARSRNASPIPWFAKTEVDCHGATLATHSKTLSAFYQCM</sequence>
<evidence type="ECO:0000313" key="3">
    <source>
        <dbReference type="EMBL" id="KAH8074207.1"/>
    </source>
</evidence>
<dbReference type="OrthoDB" id="3269685at2759"/>
<proteinExistence type="predicted"/>